<organism evidence="1 2">
    <name type="scientific">Solanum commersonii</name>
    <name type="common">Commerson's wild potato</name>
    <name type="synonym">Commerson's nightshade</name>
    <dbReference type="NCBI Taxonomy" id="4109"/>
    <lineage>
        <taxon>Eukaryota</taxon>
        <taxon>Viridiplantae</taxon>
        <taxon>Streptophyta</taxon>
        <taxon>Embryophyta</taxon>
        <taxon>Tracheophyta</taxon>
        <taxon>Spermatophyta</taxon>
        <taxon>Magnoliopsida</taxon>
        <taxon>eudicotyledons</taxon>
        <taxon>Gunneridae</taxon>
        <taxon>Pentapetalae</taxon>
        <taxon>asterids</taxon>
        <taxon>lamiids</taxon>
        <taxon>Solanales</taxon>
        <taxon>Solanaceae</taxon>
        <taxon>Solanoideae</taxon>
        <taxon>Solaneae</taxon>
        <taxon>Solanum</taxon>
    </lineage>
</organism>
<keyword evidence="2" id="KW-1185">Reference proteome</keyword>
<gene>
    <name evidence="1" type="ORF">H5410_062485</name>
</gene>
<sequence length="93" mass="11077">MPNAYLDVKANLPKLIIQLKKTQLQRRKKITTYRPWREYARWTTKKFLYKTVKEFLRISDVPNDELTAKLKIIVVGWTIRPLGNLTDVTYPMP</sequence>
<proteinExistence type="predicted"/>
<comment type="caution">
    <text evidence="1">The sequence shown here is derived from an EMBL/GenBank/DDBJ whole genome shotgun (WGS) entry which is preliminary data.</text>
</comment>
<name>A0A9J5WBN2_SOLCO</name>
<dbReference type="EMBL" id="JACXVP010000012">
    <property type="protein sequence ID" value="KAG5572719.1"/>
    <property type="molecule type" value="Genomic_DNA"/>
</dbReference>
<dbReference type="AlphaFoldDB" id="A0A9J5WBN2"/>
<accession>A0A9J5WBN2</accession>
<evidence type="ECO:0000313" key="2">
    <source>
        <dbReference type="Proteomes" id="UP000824120"/>
    </source>
</evidence>
<evidence type="ECO:0000313" key="1">
    <source>
        <dbReference type="EMBL" id="KAG5572719.1"/>
    </source>
</evidence>
<dbReference type="Proteomes" id="UP000824120">
    <property type="component" value="Chromosome 12"/>
</dbReference>
<protein>
    <submittedName>
        <fullName evidence="1">Uncharacterized protein</fullName>
    </submittedName>
</protein>
<reference evidence="1 2" key="1">
    <citation type="submission" date="2020-09" db="EMBL/GenBank/DDBJ databases">
        <title>De no assembly of potato wild relative species, Solanum commersonii.</title>
        <authorList>
            <person name="Cho K."/>
        </authorList>
    </citation>
    <scope>NUCLEOTIDE SEQUENCE [LARGE SCALE GENOMIC DNA]</scope>
    <source>
        <strain evidence="1">LZ3.2</strain>
        <tissue evidence="1">Leaf</tissue>
    </source>
</reference>